<name>A0ABY4S5A2_AQUTE</name>
<reference evidence="1" key="1">
    <citation type="submission" date="2022-05" db="EMBL/GenBank/DDBJ databases">
        <title>An RpoN-dependent PEP-CTERM gene is involved in floc formation of an Aquincola tertiaricarbonis strain.</title>
        <authorList>
            <person name="Qiu D."/>
            <person name="Xia M."/>
        </authorList>
    </citation>
    <scope>NUCLEOTIDE SEQUENCE</scope>
    <source>
        <strain evidence="1">RN12</strain>
    </source>
</reference>
<organism evidence="1 2">
    <name type="scientific">Aquincola tertiaricarbonis</name>
    <dbReference type="NCBI Taxonomy" id="391953"/>
    <lineage>
        <taxon>Bacteria</taxon>
        <taxon>Pseudomonadati</taxon>
        <taxon>Pseudomonadota</taxon>
        <taxon>Betaproteobacteria</taxon>
        <taxon>Burkholderiales</taxon>
        <taxon>Sphaerotilaceae</taxon>
        <taxon>Aquincola</taxon>
    </lineage>
</organism>
<protein>
    <submittedName>
        <fullName evidence="1">Uncharacterized protein</fullName>
    </submittedName>
</protein>
<evidence type="ECO:0000313" key="1">
    <source>
        <dbReference type="EMBL" id="URI06291.1"/>
    </source>
</evidence>
<sequence length="209" mass="22187">MTTEDAGVLEAGECELEVYAGHERQRPEGRARGASVQGSCGVGHGVQAALAAERVRVRGSEDAGRDEGGLLSFKARLLGEDDDDPALALVGGLHWGRHDHEAFRRDSLALGLAGTLPLPQGFTAHANLGHYHDHAERQRSTFWALALEKALTDTVDLGAELYGDDRGRPWRGLGLRWAATPSLTVGTSYAVQAGAGRARLVTVGVTLGF</sequence>
<dbReference type="Proteomes" id="UP001056201">
    <property type="component" value="Chromosome 1"/>
</dbReference>
<gene>
    <name evidence="1" type="ORF">MW290_10200</name>
</gene>
<evidence type="ECO:0000313" key="2">
    <source>
        <dbReference type="Proteomes" id="UP001056201"/>
    </source>
</evidence>
<dbReference type="RefSeq" id="WP_250194554.1">
    <property type="nucleotide sequence ID" value="NZ_CP097635.1"/>
</dbReference>
<accession>A0ABY4S5A2</accession>
<keyword evidence="2" id="KW-1185">Reference proteome</keyword>
<dbReference type="EMBL" id="CP097635">
    <property type="protein sequence ID" value="URI06291.1"/>
    <property type="molecule type" value="Genomic_DNA"/>
</dbReference>
<proteinExistence type="predicted"/>